<dbReference type="PANTHER" id="PTHR38050">
    <property type="match status" value="1"/>
</dbReference>
<evidence type="ECO:0000256" key="8">
    <source>
        <dbReference type="SAM" id="MobiDB-lite"/>
    </source>
</evidence>
<evidence type="ECO:0000256" key="6">
    <source>
        <dbReference type="ARBA" id="ARBA00023277"/>
    </source>
</evidence>
<dbReference type="PROSITE" id="PS51257">
    <property type="entry name" value="PROKAR_LIPOPROTEIN"/>
    <property type="match status" value="1"/>
</dbReference>
<comment type="caution">
    <text evidence="10">The sequence shown here is derived from an EMBL/GenBank/DDBJ whole genome shotgun (WGS) entry which is preliminary data.</text>
</comment>
<evidence type="ECO:0000256" key="1">
    <source>
        <dbReference type="ARBA" id="ARBA00004613"/>
    </source>
</evidence>
<dbReference type="PANTHER" id="PTHR38050:SF2">
    <property type="entry name" value="FERULOYL ESTERASE C-RELATED"/>
    <property type="match status" value="1"/>
</dbReference>
<evidence type="ECO:0000256" key="5">
    <source>
        <dbReference type="ARBA" id="ARBA00022801"/>
    </source>
</evidence>
<dbReference type="Gene3D" id="3.40.50.1820">
    <property type="entry name" value="alpha/beta hydrolase"/>
    <property type="match status" value="1"/>
</dbReference>
<keyword evidence="2" id="KW-0964">Secreted</keyword>
<gene>
    <name evidence="10" type="ORF">EVA97_02555</name>
</gene>
<feature type="domain" description="Peptidase S9 prolyl oligopeptidase catalytic" evidence="9">
    <location>
        <begin position="106"/>
        <end position="200"/>
    </location>
</feature>
<dbReference type="InterPro" id="IPR001375">
    <property type="entry name" value="Peptidase_S9_cat"/>
</dbReference>
<dbReference type="AlphaFoldDB" id="A0A520N4W3"/>
<proteinExistence type="predicted"/>
<sequence>MKIRELLLVSIVISSCGGGSSSSDIDTNTPITQTPDSTNETCINTQITNFKRCNLVHDSIERLYYIYEPENLDASRSIPVLFALHGYGSTAMRHFNYTNYEPIADANNLIVIYPQGSTNSGLSTHWNNGGWTSKSTAKDIEFIDTIIDFLKAKISLDETRIYSSGMSNGGYMSYHLACNLDNTFAAVASVTGSMTPETYDNCSPSQPTSAMQIHGLLDYTVPYSGNSGSKSIEDVISYWVNYNSCDNNPETLIKYSNDNDLISIDTYNGCLNNVNVKLILHPEMGHTWPFTESYSIDASQEIWDFVSKYDIYGLIN</sequence>
<evidence type="ECO:0000259" key="9">
    <source>
        <dbReference type="Pfam" id="PF00326"/>
    </source>
</evidence>
<comment type="subcellular location">
    <subcellularLocation>
        <location evidence="1">Secreted</location>
    </subcellularLocation>
</comment>
<keyword evidence="4" id="KW-0732">Signal</keyword>
<dbReference type="SUPFAM" id="SSF53474">
    <property type="entry name" value="alpha/beta-Hydrolases"/>
    <property type="match status" value="1"/>
</dbReference>
<evidence type="ECO:0000313" key="11">
    <source>
        <dbReference type="Proteomes" id="UP000315283"/>
    </source>
</evidence>
<evidence type="ECO:0000256" key="2">
    <source>
        <dbReference type="ARBA" id="ARBA00022525"/>
    </source>
</evidence>
<keyword evidence="6" id="KW-0119">Carbohydrate metabolism</keyword>
<dbReference type="GO" id="GO:0006508">
    <property type="term" value="P:proteolysis"/>
    <property type="evidence" value="ECO:0007669"/>
    <property type="project" value="InterPro"/>
</dbReference>
<dbReference type="GO" id="GO:0045493">
    <property type="term" value="P:xylan catabolic process"/>
    <property type="evidence" value="ECO:0007669"/>
    <property type="project" value="UniProtKB-KW"/>
</dbReference>
<dbReference type="InterPro" id="IPR029058">
    <property type="entry name" value="AB_hydrolase_fold"/>
</dbReference>
<dbReference type="GO" id="GO:0008236">
    <property type="term" value="F:serine-type peptidase activity"/>
    <property type="evidence" value="ECO:0007669"/>
    <property type="project" value="InterPro"/>
</dbReference>
<evidence type="ECO:0000256" key="7">
    <source>
        <dbReference type="ARBA" id="ARBA00023326"/>
    </source>
</evidence>
<dbReference type="GO" id="GO:0030600">
    <property type="term" value="F:feruloyl esterase activity"/>
    <property type="evidence" value="ECO:0007669"/>
    <property type="project" value="InterPro"/>
</dbReference>
<dbReference type="Proteomes" id="UP000315283">
    <property type="component" value="Unassembled WGS sequence"/>
</dbReference>
<dbReference type="Pfam" id="PF00326">
    <property type="entry name" value="Peptidase_S9"/>
    <property type="match status" value="1"/>
</dbReference>
<evidence type="ECO:0000256" key="4">
    <source>
        <dbReference type="ARBA" id="ARBA00022729"/>
    </source>
</evidence>
<keyword evidence="3" id="KW-0858">Xylan degradation</keyword>
<feature type="region of interest" description="Disordered" evidence="8">
    <location>
        <begin position="16"/>
        <end position="36"/>
    </location>
</feature>
<protein>
    <recommendedName>
        <fullName evidence="9">Peptidase S9 prolyl oligopeptidase catalytic domain-containing protein</fullName>
    </recommendedName>
</protein>
<reference evidence="10 11" key="1">
    <citation type="submission" date="2019-02" db="EMBL/GenBank/DDBJ databases">
        <title>Prokaryotic population dynamics and viral predation in marine succession experiment using metagenomics: the confinement effect.</title>
        <authorList>
            <person name="Haro-Moreno J.M."/>
            <person name="Rodriguez-Valera F."/>
            <person name="Lopez-Perez M."/>
        </authorList>
    </citation>
    <scope>NUCLEOTIDE SEQUENCE [LARGE SCALE GENOMIC DNA]</scope>
    <source>
        <strain evidence="10">MED-G164</strain>
    </source>
</reference>
<dbReference type="GO" id="GO:0005576">
    <property type="term" value="C:extracellular region"/>
    <property type="evidence" value="ECO:0007669"/>
    <property type="project" value="UniProtKB-SubCell"/>
</dbReference>
<evidence type="ECO:0000313" key="10">
    <source>
        <dbReference type="EMBL" id="RZO28524.1"/>
    </source>
</evidence>
<accession>A0A520N4W3</accession>
<organism evidence="10 11">
    <name type="scientific">SAR86 cluster bacterium</name>
    <dbReference type="NCBI Taxonomy" id="2030880"/>
    <lineage>
        <taxon>Bacteria</taxon>
        <taxon>Pseudomonadati</taxon>
        <taxon>Pseudomonadota</taxon>
        <taxon>Gammaproteobacteria</taxon>
        <taxon>SAR86 cluster</taxon>
    </lineage>
</organism>
<dbReference type="InterPro" id="IPR043595">
    <property type="entry name" value="FaeB/C/D"/>
</dbReference>
<keyword evidence="7" id="KW-0624">Polysaccharide degradation</keyword>
<name>A0A520N4W3_9GAMM</name>
<keyword evidence="5" id="KW-0378">Hydrolase</keyword>
<dbReference type="EMBL" id="SHBJ01000012">
    <property type="protein sequence ID" value="RZO28524.1"/>
    <property type="molecule type" value="Genomic_DNA"/>
</dbReference>
<evidence type="ECO:0000256" key="3">
    <source>
        <dbReference type="ARBA" id="ARBA00022651"/>
    </source>
</evidence>
<feature type="compositionally biased region" description="Polar residues" evidence="8">
    <location>
        <begin position="27"/>
        <end position="36"/>
    </location>
</feature>
<feature type="compositionally biased region" description="Low complexity" evidence="8">
    <location>
        <begin position="16"/>
        <end position="26"/>
    </location>
</feature>